<reference evidence="2 3" key="1">
    <citation type="submission" date="2019-01" db="EMBL/GenBank/DDBJ databases">
        <title>Egibacter rhizosphaerae EGI 80759T.</title>
        <authorList>
            <person name="Chen D.-D."/>
            <person name="Tian Y."/>
            <person name="Jiao J.-Y."/>
            <person name="Zhang X.-T."/>
            <person name="Zhang Y.-G."/>
            <person name="Zhang Y."/>
            <person name="Xiao M."/>
            <person name="Shu W.-S."/>
            <person name="Li W.-J."/>
        </authorList>
    </citation>
    <scope>NUCLEOTIDE SEQUENCE [LARGE SCALE GENOMIC DNA]</scope>
    <source>
        <strain evidence="2 3">EGI 80759</strain>
    </source>
</reference>
<dbReference type="SUPFAM" id="SSF53597">
    <property type="entry name" value="Dihydrofolate reductase-like"/>
    <property type="match status" value="1"/>
</dbReference>
<dbReference type="AlphaFoldDB" id="A0A411YF17"/>
<dbReference type="KEGG" id="erz:ER308_09740"/>
<accession>A0A411YF17</accession>
<dbReference type="GO" id="GO:0008703">
    <property type="term" value="F:5-amino-6-(5-phosphoribosylamino)uracil reductase activity"/>
    <property type="evidence" value="ECO:0007669"/>
    <property type="project" value="InterPro"/>
</dbReference>
<organism evidence="2 3">
    <name type="scientific">Egibacter rhizosphaerae</name>
    <dbReference type="NCBI Taxonomy" id="1670831"/>
    <lineage>
        <taxon>Bacteria</taxon>
        <taxon>Bacillati</taxon>
        <taxon>Actinomycetota</taxon>
        <taxon>Nitriliruptoria</taxon>
        <taxon>Egibacterales</taxon>
        <taxon>Egibacteraceae</taxon>
        <taxon>Egibacter</taxon>
    </lineage>
</organism>
<dbReference type="Proteomes" id="UP000291469">
    <property type="component" value="Chromosome"/>
</dbReference>
<dbReference type="Pfam" id="PF01872">
    <property type="entry name" value="RibD_C"/>
    <property type="match status" value="1"/>
</dbReference>
<dbReference type="OrthoDB" id="8419056at2"/>
<name>A0A411YF17_9ACTN</name>
<evidence type="ECO:0000313" key="3">
    <source>
        <dbReference type="Proteomes" id="UP000291469"/>
    </source>
</evidence>
<sequence length="197" mass="21108">MNTAGRSKGHRLGARLQRWSRRGAGRGRVPTGRECAARADDGLLRGLVGRCGHGPAGAHELRGVVGGLAAGGRDPQAPARDRAFAAWLDGAEKVVFSRTLCAVDWKHARVTADLCTEVRALKRTRGSDILVLNSASIIRALLDVELLDELYVDLLPGIGGDGTRLLPPDGRPALAWRLEDVTTFCTGALGLRYKRGR</sequence>
<dbReference type="InterPro" id="IPR002734">
    <property type="entry name" value="RibDG_C"/>
</dbReference>
<protein>
    <recommendedName>
        <fullName evidence="1">Bacterial bifunctional deaminase-reductase C-terminal domain-containing protein</fullName>
    </recommendedName>
</protein>
<gene>
    <name evidence="2" type="ORF">ER308_09740</name>
</gene>
<feature type="domain" description="Bacterial bifunctional deaminase-reductase C-terminal" evidence="1">
    <location>
        <begin position="105"/>
        <end position="188"/>
    </location>
</feature>
<dbReference type="Gene3D" id="3.40.430.10">
    <property type="entry name" value="Dihydrofolate Reductase, subunit A"/>
    <property type="match status" value="1"/>
</dbReference>
<keyword evidence="3" id="KW-1185">Reference proteome</keyword>
<dbReference type="GO" id="GO:0009231">
    <property type="term" value="P:riboflavin biosynthetic process"/>
    <property type="evidence" value="ECO:0007669"/>
    <property type="project" value="InterPro"/>
</dbReference>
<dbReference type="EMBL" id="CP036402">
    <property type="protein sequence ID" value="QBI19810.1"/>
    <property type="molecule type" value="Genomic_DNA"/>
</dbReference>
<evidence type="ECO:0000313" key="2">
    <source>
        <dbReference type="EMBL" id="QBI19810.1"/>
    </source>
</evidence>
<evidence type="ECO:0000259" key="1">
    <source>
        <dbReference type="Pfam" id="PF01872"/>
    </source>
</evidence>
<proteinExistence type="predicted"/>
<dbReference type="InterPro" id="IPR024072">
    <property type="entry name" value="DHFR-like_dom_sf"/>
</dbReference>